<dbReference type="KEGG" id="bsa:Bacsa_1303"/>
<keyword evidence="2" id="KW-1185">Reference proteome</keyword>
<reference evidence="1 2" key="1">
    <citation type="journal article" date="2011" name="Stand. Genomic Sci.">
        <title>Complete genome sequence of Bacteroides salanitronis type strain (BL78).</title>
        <authorList>
            <person name="Gronow S."/>
            <person name="Held B."/>
            <person name="Lucas S."/>
            <person name="Lapidus A."/>
            <person name="Del Rio T.G."/>
            <person name="Nolan M."/>
            <person name="Tice H."/>
            <person name="Deshpande S."/>
            <person name="Cheng J.F."/>
            <person name="Pitluck S."/>
            <person name="Liolios K."/>
            <person name="Pagani I."/>
            <person name="Ivanova N."/>
            <person name="Mavromatis K."/>
            <person name="Pati A."/>
            <person name="Tapia R."/>
            <person name="Han C."/>
            <person name="Goodwin L."/>
            <person name="Chen A."/>
            <person name="Palaniappan K."/>
            <person name="Land M."/>
            <person name="Hauser L."/>
            <person name="Chang Y.J."/>
            <person name="Jeffries C.D."/>
            <person name="Brambilla E.M."/>
            <person name="Rohde M."/>
            <person name="Goker M."/>
            <person name="Detter J.C."/>
            <person name="Woyke T."/>
            <person name="Bristow J."/>
            <person name="Markowitz V."/>
            <person name="Hugenholtz P."/>
            <person name="Kyrpides N.C."/>
            <person name="Klenk H.P."/>
            <person name="Eisen J.A."/>
        </authorList>
    </citation>
    <scope>NUCLEOTIDE SEQUENCE [LARGE SCALE GENOMIC DNA]</scope>
    <source>
        <strain evidence="1 2">DSM 18170</strain>
    </source>
</reference>
<dbReference type="AlphaFoldDB" id="F0R768"/>
<sequence length="43" mass="5142">MRKERFAYLIRGEQPITGENEILKIQYAFVYVLAKYPLSLYES</sequence>
<dbReference type="HOGENOM" id="CLU_3229872_0_0_10"/>
<accession>F0R768</accession>
<evidence type="ECO:0000313" key="2">
    <source>
        <dbReference type="Proteomes" id="UP000007486"/>
    </source>
</evidence>
<proteinExistence type="predicted"/>
<dbReference type="EMBL" id="CP002530">
    <property type="protein sequence ID" value="ADY35875.1"/>
    <property type="molecule type" value="Genomic_DNA"/>
</dbReference>
<evidence type="ECO:0000313" key="1">
    <source>
        <dbReference type="EMBL" id="ADY35875.1"/>
    </source>
</evidence>
<organism evidence="1 2">
    <name type="scientific">Phocaeicola salanitronis (strain DSM 18170 / JCM 13657 / CCUG 60908 / BL78)</name>
    <name type="common">Bacteroides salanitronis</name>
    <dbReference type="NCBI Taxonomy" id="667015"/>
    <lineage>
        <taxon>Bacteria</taxon>
        <taxon>Pseudomonadati</taxon>
        <taxon>Bacteroidota</taxon>
        <taxon>Bacteroidia</taxon>
        <taxon>Bacteroidales</taxon>
        <taxon>Bacteroidaceae</taxon>
        <taxon>Phocaeicola</taxon>
    </lineage>
</organism>
<gene>
    <name evidence="1" type="ordered locus">Bacsa_1303</name>
</gene>
<protein>
    <submittedName>
        <fullName evidence="1">Uncharacterized protein</fullName>
    </submittedName>
</protein>
<name>F0R768_PHOSB</name>
<dbReference type="STRING" id="667015.Bacsa_1303"/>
<dbReference type="Proteomes" id="UP000007486">
    <property type="component" value="Chromosome"/>
</dbReference>